<sequence>MDSDSSDADSSDSGVTVDSGPPDFARRPLLNDERAPGCHFGGDEGDDAYESEKEESEDEPEPENTTFDREKDDPKEADESASHLQLNVMLFGCSSIQKSIRRIWDVLPKEDGALTFNGYVEIHMRIQKCLTPDFNQEEAKALAFGDWSDDVEEGRTVMNATEFAMFLFELCCMWSGPKVSLSAHLLFLNAVFIGVTEIGTSRTISVRALESVDNFPKSFFSLLSAEGWSGAETGSSVDAEEVLRAWMSRNVSREAEQDAMVKVQRQVFQITQDARSVLLFRDEGDVLDRVRVASHILSKVVPDPNMFLLDKKVMDSRTPRPNGSHYARYLGHTCKHRTRDPQLDLEADFAQVLVRRTSRPSCRELESDRDAFISSPPRGRTFETRRVHRRGLVLAGKAALRRETATREAVTSETPRFDVTADTCDSVDAFLHGASGPSDSQSRSFFAAGERPPSSLYDRPKSVDTGTIEGKAHPRDPVHRVWHAAEQRHAEDPLLEAPSFNTYRLPSRPRGLYQNKVDPVIGKTPQVIGFEAKRSQWLLAKSRAARHDVDFERVLSLLPEELQPVEKVWTPRGPFGHPSEPVWFEMGHRLNQILKKQGKRAERRKKRRIRLKLSGLTTRKPDAGRDLRSFLDADQAGASTFIDRVEENFFKDSFRVKVQEPFLVPGAVSTKPGVPSVGEIHSPRGRPRVVRPVRVHPDISECRC</sequence>
<name>A0A7S1F5M3_NOCSC</name>
<accession>A0A7S1F5M3</accession>
<dbReference type="EMBL" id="HBFQ01026763">
    <property type="protein sequence ID" value="CAD8844528.1"/>
    <property type="molecule type" value="Transcribed_RNA"/>
</dbReference>
<proteinExistence type="predicted"/>
<evidence type="ECO:0000256" key="1">
    <source>
        <dbReference type="SAM" id="MobiDB-lite"/>
    </source>
</evidence>
<gene>
    <name evidence="2" type="ORF">NSCI0253_LOCUS18878</name>
</gene>
<dbReference type="AlphaFoldDB" id="A0A7S1F5M3"/>
<protein>
    <submittedName>
        <fullName evidence="2">Uncharacterized protein</fullName>
    </submittedName>
</protein>
<evidence type="ECO:0000313" key="2">
    <source>
        <dbReference type="EMBL" id="CAD8844528.1"/>
    </source>
</evidence>
<feature type="compositionally biased region" description="Basic and acidic residues" evidence="1">
    <location>
        <begin position="66"/>
        <end position="80"/>
    </location>
</feature>
<reference evidence="2" key="1">
    <citation type="submission" date="2021-01" db="EMBL/GenBank/DDBJ databases">
        <authorList>
            <person name="Corre E."/>
            <person name="Pelletier E."/>
            <person name="Niang G."/>
            <person name="Scheremetjew M."/>
            <person name="Finn R."/>
            <person name="Kale V."/>
            <person name="Holt S."/>
            <person name="Cochrane G."/>
            <person name="Meng A."/>
            <person name="Brown T."/>
            <person name="Cohen L."/>
        </authorList>
    </citation>
    <scope>NUCLEOTIDE SEQUENCE</scope>
</reference>
<feature type="compositionally biased region" description="Acidic residues" evidence="1">
    <location>
        <begin position="1"/>
        <end position="10"/>
    </location>
</feature>
<feature type="compositionally biased region" description="Basic and acidic residues" evidence="1">
    <location>
        <begin position="24"/>
        <end position="36"/>
    </location>
</feature>
<feature type="region of interest" description="Disordered" evidence="1">
    <location>
        <begin position="432"/>
        <end position="474"/>
    </location>
</feature>
<feature type="compositionally biased region" description="Acidic residues" evidence="1">
    <location>
        <begin position="43"/>
        <end position="62"/>
    </location>
</feature>
<organism evidence="2">
    <name type="scientific">Noctiluca scintillans</name>
    <name type="common">Sea sparkle</name>
    <name type="synonym">Red tide dinoflagellate</name>
    <dbReference type="NCBI Taxonomy" id="2966"/>
    <lineage>
        <taxon>Eukaryota</taxon>
        <taxon>Sar</taxon>
        <taxon>Alveolata</taxon>
        <taxon>Dinophyceae</taxon>
        <taxon>Noctilucales</taxon>
        <taxon>Noctilucaceae</taxon>
        <taxon>Noctiluca</taxon>
    </lineage>
</organism>
<feature type="region of interest" description="Disordered" evidence="1">
    <location>
        <begin position="1"/>
        <end position="80"/>
    </location>
</feature>